<reference evidence="3 4" key="1">
    <citation type="submission" date="2019-05" db="EMBL/GenBank/DDBJ databases">
        <title>The Complete Genome Sequence of the n-alkane-degrading Desulfoglaeba alkanexedens ALDC reveals multiple alkylsuccinate synthase gene clusters.</title>
        <authorList>
            <person name="Callaghan A.V."/>
            <person name="Davidova I.A."/>
            <person name="Duncan K.E."/>
            <person name="Morris B."/>
            <person name="McInerney M.J."/>
        </authorList>
    </citation>
    <scope>NUCLEOTIDE SEQUENCE [LARGE SCALE GENOMIC DNA]</scope>
    <source>
        <strain evidence="3 4">ALDC</strain>
    </source>
</reference>
<dbReference type="EMBL" id="CP040098">
    <property type="protein sequence ID" value="QCQ22367.1"/>
    <property type="molecule type" value="Genomic_DNA"/>
</dbReference>
<dbReference type="AlphaFoldDB" id="A0A4P8L350"/>
<protein>
    <submittedName>
        <fullName evidence="3">Uncharacterized protein</fullName>
    </submittedName>
</protein>
<evidence type="ECO:0000313" key="4">
    <source>
        <dbReference type="Proteomes" id="UP000298602"/>
    </source>
</evidence>
<organism evidence="3 4">
    <name type="scientific">Desulfoglaeba alkanexedens ALDC</name>
    <dbReference type="NCBI Taxonomy" id="980445"/>
    <lineage>
        <taxon>Bacteria</taxon>
        <taxon>Pseudomonadati</taxon>
        <taxon>Thermodesulfobacteriota</taxon>
        <taxon>Syntrophobacteria</taxon>
        <taxon>Syntrophobacterales</taxon>
        <taxon>Syntrophobacteraceae</taxon>
        <taxon>Desulfoglaeba</taxon>
    </lineage>
</organism>
<evidence type="ECO:0000256" key="2">
    <source>
        <dbReference type="SAM" id="Phobius"/>
    </source>
</evidence>
<evidence type="ECO:0000256" key="1">
    <source>
        <dbReference type="SAM" id="Coils"/>
    </source>
</evidence>
<keyword evidence="4" id="KW-1185">Reference proteome</keyword>
<keyword evidence="2" id="KW-1133">Transmembrane helix</keyword>
<feature type="transmembrane region" description="Helical" evidence="2">
    <location>
        <begin position="92"/>
        <end position="111"/>
    </location>
</feature>
<dbReference type="RefSeq" id="WP_137424488.1">
    <property type="nucleotide sequence ID" value="NZ_CP040098.1"/>
</dbReference>
<reference evidence="3 4" key="2">
    <citation type="submission" date="2019-05" db="EMBL/GenBank/DDBJ databases">
        <authorList>
            <person name="Suflita J.M."/>
            <person name="Marks C.R."/>
        </authorList>
    </citation>
    <scope>NUCLEOTIDE SEQUENCE [LARGE SCALE GENOMIC DNA]</scope>
    <source>
        <strain evidence="3 4">ALDC</strain>
    </source>
</reference>
<proteinExistence type="predicted"/>
<dbReference type="Proteomes" id="UP000298602">
    <property type="component" value="Chromosome"/>
</dbReference>
<feature type="coiled-coil region" evidence="1">
    <location>
        <begin position="119"/>
        <end position="170"/>
    </location>
</feature>
<dbReference type="OrthoDB" id="9792686at2"/>
<dbReference type="KEGG" id="dax:FDQ92_09460"/>
<accession>A0A4P8L350</accession>
<keyword evidence="2" id="KW-0472">Membrane</keyword>
<keyword evidence="2" id="KW-0812">Transmembrane</keyword>
<gene>
    <name evidence="3" type="ORF">FDQ92_09460</name>
</gene>
<name>A0A4P8L350_9BACT</name>
<sequence length="234" mass="26258">MAEGGVTCLKSLCVVLVLLVQLPLSSPAASRQSPLLASNTAGFEPPPAMTPLFEGIGRPSPALSLSFEEQHTLQRLRDGHAVVIQRETVHSAVALAALSLLGFAVLMVFLLRWRIRERTRELQRTLAELHLKNRALEAEMGERLQVEKDKERLIHELREALENVRRLRGLLPICAYCKKIRDDKGYWNQLEAYLSEHSEVSFTHGICPDCAKRIQEELRLFKEGESVADKATTA</sequence>
<evidence type="ECO:0000313" key="3">
    <source>
        <dbReference type="EMBL" id="QCQ22367.1"/>
    </source>
</evidence>
<keyword evidence="1" id="KW-0175">Coiled coil</keyword>